<feature type="compositionally biased region" description="Gly residues" evidence="1">
    <location>
        <begin position="12"/>
        <end position="24"/>
    </location>
</feature>
<accession>A0AA88AYZ6</accession>
<keyword evidence="3" id="KW-1185">Reference proteome</keyword>
<reference evidence="2" key="1">
    <citation type="submission" date="2023-07" db="EMBL/GenBank/DDBJ databases">
        <title>draft genome sequence of fig (Ficus carica).</title>
        <authorList>
            <person name="Takahashi T."/>
            <person name="Nishimura K."/>
        </authorList>
    </citation>
    <scope>NUCLEOTIDE SEQUENCE</scope>
</reference>
<gene>
    <name evidence="2" type="ORF">TIFTF001_021674</name>
</gene>
<evidence type="ECO:0000313" key="2">
    <source>
        <dbReference type="EMBL" id="GMN52521.1"/>
    </source>
</evidence>
<name>A0AA88AYZ6_FICCA</name>
<dbReference type="EMBL" id="BTGU01000042">
    <property type="protein sequence ID" value="GMN52521.1"/>
    <property type="molecule type" value="Genomic_DNA"/>
</dbReference>
<proteinExistence type="predicted"/>
<comment type="caution">
    <text evidence="2">The sequence shown here is derived from an EMBL/GenBank/DDBJ whole genome shotgun (WGS) entry which is preliminary data.</text>
</comment>
<organism evidence="2 3">
    <name type="scientific">Ficus carica</name>
    <name type="common">Common fig</name>
    <dbReference type="NCBI Taxonomy" id="3494"/>
    <lineage>
        <taxon>Eukaryota</taxon>
        <taxon>Viridiplantae</taxon>
        <taxon>Streptophyta</taxon>
        <taxon>Embryophyta</taxon>
        <taxon>Tracheophyta</taxon>
        <taxon>Spermatophyta</taxon>
        <taxon>Magnoliopsida</taxon>
        <taxon>eudicotyledons</taxon>
        <taxon>Gunneridae</taxon>
        <taxon>Pentapetalae</taxon>
        <taxon>rosids</taxon>
        <taxon>fabids</taxon>
        <taxon>Rosales</taxon>
        <taxon>Moraceae</taxon>
        <taxon>Ficeae</taxon>
        <taxon>Ficus</taxon>
    </lineage>
</organism>
<dbReference type="AlphaFoldDB" id="A0AA88AYZ6"/>
<evidence type="ECO:0000313" key="3">
    <source>
        <dbReference type="Proteomes" id="UP001187192"/>
    </source>
</evidence>
<feature type="region of interest" description="Disordered" evidence="1">
    <location>
        <begin position="12"/>
        <end position="54"/>
    </location>
</feature>
<sequence length="54" mass="5010">MGGCGWVGAIGAGAGGGGTGGGLPVSGLGYRRPSSAAGRSPTTEKTMGGKGNMR</sequence>
<protein>
    <submittedName>
        <fullName evidence="2">Uncharacterized protein</fullName>
    </submittedName>
</protein>
<dbReference type="Proteomes" id="UP001187192">
    <property type="component" value="Unassembled WGS sequence"/>
</dbReference>
<evidence type="ECO:0000256" key="1">
    <source>
        <dbReference type="SAM" id="MobiDB-lite"/>
    </source>
</evidence>